<dbReference type="Pfam" id="PF06776">
    <property type="entry name" value="IalB"/>
    <property type="match status" value="1"/>
</dbReference>
<accession>A0A0M0ECT0</accession>
<dbReference type="InterPro" id="IPR038696">
    <property type="entry name" value="IalB_sf"/>
</dbReference>
<evidence type="ECO:0000256" key="1">
    <source>
        <dbReference type="SAM" id="MobiDB-lite"/>
    </source>
</evidence>
<dbReference type="PATRIC" id="fig|33995.3.peg.3800"/>
<keyword evidence="4" id="KW-1185">Reference proteome</keyword>
<protein>
    <submittedName>
        <fullName evidence="3">Invasion associated locus B (IalB) protein</fullName>
    </submittedName>
</protein>
<feature type="signal peptide" evidence="2">
    <location>
        <begin position="1"/>
        <end position="49"/>
    </location>
</feature>
<evidence type="ECO:0000256" key="2">
    <source>
        <dbReference type="SAM" id="SignalP"/>
    </source>
</evidence>
<feature type="chain" id="PRO_5005597920" evidence="2">
    <location>
        <begin position="50"/>
        <end position="246"/>
    </location>
</feature>
<dbReference type="EMBL" id="LHUQ01000045">
    <property type="protein sequence ID" value="KON63072.1"/>
    <property type="molecule type" value="Genomic_DNA"/>
</dbReference>
<reference evidence="3" key="1">
    <citation type="submission" date="2015-08" db="EMBL/GenBank/DDBJ databases">
        <title>Draft genome sequence of Komagataeibacter europaeus CECT 8546 a cellulose producer strain from vinegar produced by the traditional method.</title>
        <authorList>
            <person name="Poehlein A."/>
            <person name="Valera M.J."/>
            <person name="Haack F.S."/>
            <person name="Mas A."/>
            <person name="Daniel R."/>
            <person name="Streit W.R."/>
            <person name="Mateo E."/>
        </authorList>
    </citation>
    <scope>NUCLEOTIDE SEQUENCE [LARGE SCALE GENOMIC DNA]</scope>
    <source>
        <strain evidence="3">CECT 8546</strain>
    </source>
</reference>
<dbReference type="STRING" id="33995.KOEU_34320"/>
<feature type="compositionally biased region" description="Low complexity" evidence="1">
    <location>
        <begin position="66"/>
        <end position="86"/>
    </location>
</feature>
<gene>
    <name evidence="3" type="ORF">KOEU_34320</name>
</gene>
<dbReference type="AlphaFoldDB" id="A0A0M0ECT0"/>
<evidence type="ECO:0000313" key="3">
    <source>
        <dbReference type="EMBL" id="KON63072.1"/>
    </source>
</evidence>
<dbReference type="Proteomes" id="UP000037566">
    <property type="component" value="Unassembled WGS sequence"/>
</dbReference>
<dbReference type="Gene3D" id="2.60.40.1880">
    <property type="entry name" value="Invasion associated locus B (IalB) protein"/>
    <property type="match status" value="1"/>
</dbReference>
<keyword evidence="2" id="KW-0732">Signal</keyword>
<comment type="caution">
    <text evidence="3">The sequence shown here is derived from an EMBL/GenBank/DDBJ whole genome shotgun (WGS) entry which is preliminary data.</text>
</comment>
<feature type="region of interest" description="Disordered" evidence="1">
    <location>
        <begin position="54"/>
        <end position="86"/>
    </location>
</feature>
<proteinExistence type="predicted"/>
<evidence type="ECO:0000313" key="4">
    <source>
        <dbReference type="Proteomes" id="UP000037566"/>
    </source>
</evidence>
<organism evidence="3 4">
    <name type="scientific">Komagataeibacter europaeus</name>
    <name type="common">Gluconacetobacter europaeus</name>
    <dbReference type="NCBI Taxonomy" id="33995"/>
    <lineage>
        <taxon>Bacteria</taxon>
        <taxon>Pseudomonadati</taxon>
        <taxon>Pseudomonadota</taxon>
        <taxon>Alphaproteobacteria</taxon>
        <taxon>Acetobacterales</taxon>
        <taxon>Acetobacteraceae</taxon>
        <taxon>Komagataeibacter</taxon>
    </lineage>
</organism>
<dbReference type="InterPro" id="IPR010642">
    <property type="entry name" value="Invasion_prot_B"/>
</dbReference>
<name>A0A0M0ECT0_KOMEU</name>
<sequence length="246" mass="25335">MSFSGRRSIQYRTDRSSPVRLTVRGVLMQFRAVACAFLFSASLTGVSHAAGTAAVPAPAPAPSAAPSPAKGAPASPQAPAQPSPITTQQTFGAWQANCTYAPATRAASLCVAAQQLSMEQQGKAVPLGMVIVARAATDKVAITARPYELSVMTPLGFDLTKPATLSMDNGKPVSLPYLVCNASGCLSTLQATPAMIAALKAGKTGHIRVSRVPAQGGGTVTINYDMSHFSDAFGAIETWSSQKAPA</sequence>